<evidence type="ECO:0000256" key="2">
    <source>
        <dbReference type="PROSITE-ProRule" id="PRU00266"/>
    </source>
</evidence>
<dbReference type="Gene3D" id="3.30.160.20">
    <property type="match status" value="1"/>
</dbReference>
<feature type="domain" description="DRBM" evidence="4">
    <location>
        <begin position="225"/>
        <end position="279"/>
    </location>
</feature>
<dbReference type="Gene3D" id="1.10.1520.10">
    <property type="entry name" value="Ribonuclease III domain"/>
    <property type="match status" value="1"/>
</dbReference>
<dbReference type="CDD" id="cd00048">
    <property type="entry name" value="DSRM_SF"/>
    <property type="match status" value="1"/>
</dbReference>
<dbReference type="InterPro" id="IPR014720">
    <property type="entry name" value="dsRBD_dom"/>
</dbReference>
<dbReference type="GO" id="GO:0004525">
    <property type="term" value="F:ribonuclease III activity"/>
    <property type="evidence" value="ECO:0007669"/>
    <property type="project" value="InterPro"/>
</dbReference>
<dbReference type="InParanoid" id="A0A0D0E1Z8"/>
<reference evidence="7" key="2">
    <citation type="submission" date="2015-01" db="EMBL/GenBank/DDBJ databases">
        <title>Evolutionary Origins and Diversification of the Mycorrhizal Mutualists.</title>
        <authorList>
            <consortium name="DOE Joint Genome Institute"/>
            <consortium name="Mycorrhizal Genomics Consortium"/>
            <person name="Kohler A."/>
            <person name="Kuo A."/>
            <person name="Nagy L.G."/>
            <person name="Floudas D."/>
            <person name="Copeland A."/>
            <person name="Barry K.W."/>
            <person name="Cichocki N."/>
            <person name="Veneault-Fourrey C."/>
            <person name="LaButti K."/>
            <person name="Lindquist E.A."/>
            <person name="Lipzen A."/>
            <person name="Lundell T."/>
            <person name="Morin E."/>
            <person name="Murat C."/>
            <person name="Riley R."/>
            <person name="Ohm R."/>
            <person name="Sun H."/>
            <person name="Tunlid A."/>
            <person name="Henrissat B."/>
            <person name="Grigoriev I.V."/>
            <person name="Hibbett D.S."/>
            <person name="Martin F."/>
        </authorList>
    </citation>
    <scope>NUCLEOTIDE SEQUENCE [LARGE SCALE GENOMIC DNA]</scope>
    <source>
        <strain evidence="7">Ve08.2h10</strain>
    </source>
</reference>
<dbReference type="EMBL" id="KN825107">
    <property type="protein sequence ID" value="KIK94439.1"/>
    <property type="molecule type" value="Genomic_DNA"/>
</dbReference>
<dbReference type="GO" id="GO:0006396">
    <property type="term" value="P:RNA processing"/>
    <property type="evidence" value="ECO:0007669"/>
    <property type="project" value="InterPro"/>
</dbReference>
<dbReference type="Proteomes" id="UP000054538">
    <property type="component" value="Unassembled WGS sequence"/>
</dbReference>
<dbReference type="OrthoDB" id="2392202at2759"/>
<dbReference type="AlphaFoldDB" id="A0A0D0E1Z8"/>
<evidence type="ECO:0000259" key="4">
    <source>
        <dbReference type="PROSITE" id="PS50137"/>
    </source>
</evidence>
<reference evidence="6 7" key="1">
    <citation type="submission" date="2014-04" db="EMBL/GenBank/DDBJ databases">
        <authorList>
            <consortium name="DOE Joint Genome Institute"/>
            <person name="Kuo A."/>
            <person name="Kohler A."/>
            <person name="Jargeat P."/>
            <person name="Nagy L.G."/>
            <person name="Floudas D."/>
            <person name="Copeland A."/>
            <person name="Barry K.W."/>
            <person name="Cichocki N."/>
            <person name="Veneault-Fourrey C."/>
            <person name="LaButti K."/>
            <person name="Lindquist E.A."/>
            <person name="Lipzen A."/>
            <person name="Lundell T."/>
            <person name="Morin E."/>
            <person name="Murat C."/>
            <person name="Sun H."/>
            <person name="Tunlid A."/>
            <person name="Henrissat B."/>
            <person name="Grigoriev I.V."/>
            <person name="Hibbett D.S."/>
            <person name="Martin F."/>
            <person name="Nordberg H.P."/>
            <person name="Cantor M.N."/>
            <person name="Hua S.X."/>
        </authorList>
    </citation>
    <scope>NUCLEOTIDE SEQUENCE [LARGE SCALE GENOMIC DNA]</scope>
    <source>
        <strain evidence="6 7">Ve08.2h10</strain>
    </source>
</reference>
<dbReference type="PROSITE" id="PS50137">
    <property type="entry name" value="DS_RBD"/>
    <property type="match status" value="1"/>
</dbReference>
<dbReference type="HOGENOM" id="CLU_056047_1_0_1"/>
<organism evidence="6 7">
    <name type="scientific">Paxillus rubicundulus Ve08.2h10</name>
    <dbReference type="NCBI Taxonomy" id="930991"/>
    <lineage>
        <taxon>Eukaryota</taxon>
        <taxon>Fungi</taxon>
        <taxon>Dikarya</taxon>
        <taxon>Basidiomycota</taxon>
        <taxon>Agaricomycotina</taxon>
        <taxon>Agaricomycetes</taxon>
        <taxon>Agaricomycetidae</taxon>
        <taxon>Boletales</taxon>
        <taxon>Paxilineae</taxon>
        <taxon>Paxillaceae</taxon>
        <taxon>Paxillus</taxon>
    </lineage>
</organism>
<evidence type="ECO:0000256" key="1">
    <source>
        <dbReference type="ARBA" id="ARBA00022884"/>
    </source>
</evidence>
<dbReference type="SUPFAM" id="SSF69065">
    <property type="entry name" value="RNase III domain-like"/>
    <property type="match status" value="1"/>
</dbReference>
<evidence type="ECO:0000256" key="3">
    <source>
        <dbReference type="SAM" id="MobiDB-lite"/>
    </source>
</evidence>
<keyword evidence="7" id="KW-1185">Reference proteome</keyword>
<evidence type="ECO:0000259" key="5">
    <source>
        <dbReference type="PROSITE" id="PS50142"/>
    </source>
</evidence>
<dbReference type="InterPro" id="IPR036389">
    <property type="entry name" value="RNase_III_sf"/>
</dbReference>
<accession>A0A0D0E1Z8</accession>
<dbReference type="STRING" id="930991.A0A0D0E1Z8"/>
<sequence>MEFETVSESSASLSSHKRQRSVMYKEPPDAPPEDLPELPKLFGESILEVFTHRSLQLACHAKYHDNERLSLLGCHTSETIMAQLLFYRRPMLMKSEIETQRKALLLVHIVNTWANFYRLGDELHHDSLFQSSLCEPEQGHLLFLAYLGAIFNEHGFMIVQKWISTLLQLTANVFKDRATFGIGPTDFAEQSGKQPKVEESSQGFSTHSLQHALLSLSTAYKPTHYSLIDYPATFAGPSHGGRWDVSCVVNRIEKGKGMGASKQLAKEQAARAVYYTMGWAPRAFGRF</sequence>
<dbReference type="InterPro" id="IPR000999">
    <property type="entry name" value="RNase_III_dom"/>
</dbReference>
<gene>
    <name evidence="6" type="ORF">PAXRUDRAFT_783135</name>
</gene>
<dbReference type="SUPFAM" id="SSF54768">
    <property type="entry name" value="dsRNA-binding domain-like"/>
    <property type="match status" value="1"/>
</dbReference>
<protein>
    <submittedName>
        <fullName evidence="6">Uncharacterized protein</fullName>
    </submittedName>
</protein>
<proteinExistence type="predicted"/>
<name>A0A0D0E1Z8_9AGAM</name>
<dbReference type="PROSITE" id="PS50142">
    <property type="entry name" value="RNASE_3_2"/>
    <property type="match status" value="1"/>
</dbReference>
<feature type="region of interest" description="Disordered" evidence="3">
    <location>
        <begin position="1"/>
        <end position="35"/>
    </location>
</feature>
<keyword evidence="1 2" id="KW-0694">RNA-binding</keyword>
<dbReference type="GO" id="GO:0003723">
    <property type="term" value="F:RNA binding"/>
    <property type="evidence" value="ECO:0007669"/>
    <property type="project" value="UniProtKB-UniRule"/>
</dbReference>
<feature type="domain" description="RNase III" evidence="5">
    <location>
        <begin position="48"/>
        <end position="155"/>
    </location>
</feature>
<evidence type="ECO:0000313" key="7">
    <source>
        <dbReference type="Proteomes" id="UP000054538"/>
    </source>
</evidence>
<evidence type="ECO:0000313" key="6">
    <source>
        <dbReference type="EMBL" id="KIK94439.1"/>
    </source>
</evidence>